<name>F3PP70_9BACE</name>
<dbReference type="Gene3D" id="1.10.150.20">
    <property type="entry name" value="5' to 3' exonuclease, C-terminal subdomain"/>
    <property type="match status" value="1"/>
</dbReference>
<sequence>MEYSKNDLHSQKTGGAFLELPTICIPVYKEIIKEMSEVIKDVRVRDVFYSLLTGSDAQTVSRRTGIAPRNLAYMYKKGIREVYSEWKSYSEWKRELANAYVRCRNYKSLLLSPQDISRQNFRNVIIAVRDQDIPSEYVDLLVTPLGKLGINFRVLRALRKYNIYLLEDLLRFIKYNGFDALRTMSGMGVKSVEQLYEKLKDKNILENKETCTLFRYLFV</sequence>
<reference evidence="1" key="1">
    <citation type="submission" date="2011-02" db="EMBL/GenBank/DDBJ databases">
        <authorList>
            <person name="Weinstock G."/>
            <person name="Sodergren E."/>
            <person name="Clifton S."/>
            <person name="Fulton L."/>
            <person name="Fulton B."/>
            <person name="Courtney L."/>
            <person name="Fronick C."/>
            <person name="Harrison M."/>
            <person name="Strong C."/>
            <person name="Farmer C."/>
            <person name="Delahaunty K."/>
            <person name="Markovic C."/>
            <person name="Hall O."/>
            <person name="Minx P."/>
            <person name="Tomlinson C."/>
            <person name="Mitreva M."/>
            <person name="Hou S."/>
            <person name="Chen J."/>
            <person name="Wollam A."/>
            <person name="Pepin K.H."/>
            <person name="Johnson M."/>
            <person name="Bhonagiri V."/>
            <person name="Zhang X."/>
            <person name="Suruliraj S."/>
            <person name="Warren W."/>
            <person name="Chinwalla A."/>
            <person name="Mardis E.R."/>
            <person name="Wilson R.K."/>
        </authorList>
    </citation>
    <scope>NUCLEOTIDE SEQUENCE [LARGE SCALE GENOMIC DNA]</scope>
    <source>
        <strain evidence="1">YIT 12057</strain>
    </source>
</reference>
<protein>
    <submittedName>
        <fullName evidence="1">Conserved domain protein</fullName>
    </submittedName>
</protein>
<keyword evidence="2" id="KW-1185">Reference proteome</keyword>
<dbReference type="HOGENOM" id="CLU_1259368_0_0_10"/>
<dbReference type="SUPFAM" id="SSF47789">
    <property type="entry name" value="C-terminal domain of RNA polymerase alpha subunit"/>
    <property type="match status" value="1"/>
</dbReference>
<dbReference type="EMBL" id="AFBN01000010">
    <property type="protein sequence ID" value="EGF59275.1"/>
    <property type="molecule type" value="Genomic_DNA"/>
</dbReference>
<dbReference type="RefSeq" id="WP_009123769.1">
    <property type="nucleotide sequence ID" value="NZ_GL882611.1"/>
</dbReference>
<proteinExistence type="predicted"/>
<dbReference type="STRING" id="763034.HMPREF9446_00510"/>
<dbReference type="Proteomes" id="UP000003416">
    <property type="component" value="Unassembled WGS sequence"/>
</dbReference>
<dbReference type="AlphaFoldDB" id="F3PP70"/>
<dbReference type="GeneID" id="86048305"/>
<organism evidence="1 2">
    <name type="scientific">Bacteroides fluxus YIT 12057</name>
    <dbReference type="NCBI Taxonomy" id="763034"/>
    <lineage>
        <taxon>Bacteria</taxon>
        <taxon>Pseudomonadati</taxon>
        <taxon>Bacteroidota</taxon>
        <taxon>Bacteroidia</taxon>
        <taxon>Bacteroidales</taxon>
        <taxon>Bacteroidaceae</taxon>
        <taxon>Bacteroides</taxon>
    </lineage>
</organism>
<comment type="caution">
    <text evidence="1">The sequence shown here is derived from an EMBL/GenBank/DDBJ whole genome shotgun (WGS) entry which is preliminary data.</text>
</comment>
<dbReference type="eggNOG" id="ENOG50329F3">
    <property type="taxonomic scope" value="Bacteria"/>
</dbReference>
<evidence type="ECO:0000313" key="1">
    <source>
        <dbReference type="EMBL" id="EGF59275.1"/>
    </source>
</evidence>
<evidence type="ECO:0000313" key="2">
    <source>
        <dbReference type="Proteomes" id="UP000003416"/>
    </source>
</evidence>
<accession>F3PP70</accession>
<gene>
    <name evidence="1" type="ORF">HMPREF9446_00510</name>
</gene>